<dbReference type="GO" id="GO:0016887">
    <property type="term" value="F:ATP hydrolysis activity"/>
    <property type="evidence" value="ECO:0007669"/>
    <property type="project" value="InterPro"/>
</dbReference>
<dbReference type="SMART" id="SM00382">
    <property type="entry name" value="AAA"/>
    <property type="match status" value="1"/>
</dbReference>
<keyword evidence="3" id="KW-0547">Nucleotide-binding</keyword>
<dbReference type="InterPro" id="IPR050153">
    <property type="entry name" value="Metal_Ion_Import_ABC"/>
</dbReference>
<comment type="similarity">
    <text evidence="1">Belongs to the ABC transporter superfamily.</text>
</comment>
<dbReference type="PANTHER" id="PTHR42734">
    <property type="entry name" value="METAL TRANSPORT SYSTEM ATP-BINDING PROTEIN TM_0124-RELATED"/>
    <property type="match status" value="1"/>
</dbReference>
<dbReference type="SUPFAM" id="SSF52540">
    <property type="entry name" value="P-loop containing nucleoside triphosphate hydrolases"/>
    <property type="match status" value="1"/>
</dbReference>
<keyword evidence="4" id="KW-0067">ATP-binding</keyword>
<evidence type="ECO:0000256" key="3">
    <source>
        <dbReference type="ARBA" id="ARBA00022741"/>
    </source>
</evidence>
<accession>A0A1G2LSC9</accession>
<dbReference type="AlphaFoldDB" id="A0A1G2LSC9"/>
<evidence type="ECO:0000313" key="7">
    <source>
        <dbReference type="Proteomes" id="UP000178302"/>
    </source>
</evidence>
<dbReference type="PANTHER" id="PTHR42734:SF17">
    <property type="entry name" value="METAL TRANSPORT SYSTEM ATP-BINDING PROTEIN TM_0124-RELATED"/>
    <property type="match status" value="1"/>
</dbReference>
<proteinExistence type="inferred from homology"/>
<keyword evidence="2" id="KW-0813">Transport</keyword>
<evidence type="ECO:0000313" key="6">
    <source>
        <dbReference type="EMBL" id="OHA13772.1"/>
    </source>
</evidence>
<evidence type="ECO:0000256" key="4">
    <source>
        <dbReference type="ARBA" id="ARBA00022840"/>
    </source>
</evidence>
<dbReference type="GO" id="GO:0005524">
    <property type="term" value="F:ATP binding"/>
    <property type="evidence" value="ECO:0007669"/>
    <property type="project" value="UniProtKB-KW"/>
</dbReference>
<name>A0A1G2LSC9_9BACT</name>
<sequence>MSNFLLKVSDLGISFGPESIIKGVSFELKMGQAIGIIGPNGAGKTLLLSSLLGLIPYEGEIEFAEGVEIGYLPQKLEMNSSLAFTVEEFLKFNFASHIGGDEKEKKISETLSFLHSEDLRFRQMAHLSRGQIQRVLFVSTLLNDPSVLLLDEPTSGADPSAEETIYHHIFELKEEKNAGVIFVSHDLNMVNKLADVVLCINKTMTCSGSPTETLTPDTIKSLYKEDINIYKHRHEHIF</sequence>
<dbReference type="EMBL" id="MHQZ01000024">
    <property type="protein sequence ID" value="OHA13772.1"/>
    <property type="molecule type" value="Genomic_DNA"/>
</dbReference>
<organism evidence="6 7">
    <name type="scientific">Candidatus Tagabacteria bacterium RIFCSPLOWO2_01_FULL_39_11</name>
    <dbReference type="NCBI Taxonomy" id="1802295"/>
    <lineage>
        <taxon>Bacteria</taxon>
        <taxon>Candidatus Tagaibacteriota</taxon>
    </lineage>
</organism>
<dbReference type="InterPro" id="IPR003593">
    <property type="entry name" value="AAA+_ATPase"/>
</dbReference>
<dbReference type="InterPro" id="IPR003439">
    <property type="entry name" value="ABC_transporter-like_ATP-bd"/>
</dbReference>
<gene>
    <name evidence="6" type="ORF">A2909_02005</name>
</gene>
<evidence type="ECO:0000256" key="1">
    <source>
        <dbReference type="ARBA" id="ARBA00005417"/>
    </source>
</evidence>
<evidence type="ECO:0000256" key="2">
    <source>
        <dbReference type="ARBA" id="ARBA00022448"/>
    </source>
</evidence>
<evidence type="ECO:0000259" key="5">
    <source>
        <dbReference type="PROSITE" id="PS50893"/>
    </source>
</evidence>
<dbReference type="Gene3D" id="3.40.50.300">
    <property type="entry name" value="P-loop containing nucleotide triphosphate hydrolases"/>
    <property type="match status" value="1"/>
</dbReference>
<dbReference type="Pfam" id="PF00005">
    <property type="entry name" value="ABC_tran"/>
    <property type="match status" value="1"/>
</dbReference>
<comment type="caution">
    <text evidence="6">The sequence shown here is derived from an EMBL/GenBank/DDBJ whole genome shotgun (WGS) entry which is preliminary data.</text>
</comment>
<dbReference type="PROSITE" id="PS50893">
    <property type="entry name" value="ABC_TRANSPORTER_2"/>
    <property type="match status" value="1"/>
</dbReference>
<dbReference type="Proteomes" id="UP000178302">
    <property type="component" value="Unassembled WGS sequence"/>
</dbReference>
<reference evidence="6 7" key="1">
    <citation type="journal article" date="2016" name="Nat. Commun.">
        <title>Thousands of microbial genomes shed light on interconnected biogeochemical processes in an aquifer system.</title>
        <authorList>
            <person name="Anantharaman K."/>
            <person name="Brown C.T."/>
            <person name="Hug L.A."/>
            <person name="Sharon I."/>
            <person name="Castelle C.J."/>
            <person name="Probst A.J."/>
            <person name="Thomas B.C."/>
            <person name="Singh A."/>
            <person name="Wilkins M.J."/>
            <person name="Karaoz U."/>
            <person name="Brodie E.L."/>
            <person name="Williams K.H."/>
            <person name="Hubbard S.S."/>
            <person name="Banfield J.F."/>
        </authorList>
    </citation>
    <scope>NUCLEOTIDE SEQUENCE [LARGE SCALE GENOMIC DNA]</scope>
</reference>
<feature type="domain" description="ABC transporter" evidence="5">
    <location>
        <begin position="6"/>
        <end position="227"/>
    </location>
</feature>
<dbReference type="InterPro" id="IPR027417">
    <property type="entry name" value="P-loop_NTPase"/>
</dbReference>
<protein>
    <recommendedName>
        <fullName evidence="5">ABC transporter domain-containing protein</fullName>
    </recommendedName>
</protein>